<keyword evidence="13 17" id="KW-0472">Membrane</keyword>
<keyword evidence="10 17" id="KW-1133">Transmembrane helix</keyword>
<evidence type="ECO:0000256" key="7">
    <source>
        <dbReference type="ARBA" id="ARBA00022692"/>
    </source>
</evidence>
<evidence type="ECO:0000256" key="10">
    <source>
        <dbReference type="ARBA" id="ARBA00022989"/>
    </source>
</evidence>
<keyword evidence="14" id="KW-0407">Ion channel</keyword>
<comment type="subcellular location">
    <subcellularLocation>
        <location evidence="1">Endoplasmic reticulum membrane</location>
        <topology evidence="1">Multi-pass membrane protein</topology>
    </subcellularLocation>
</comment>
<keyword evidence="6" id="KW-0107">Calcium channel</keyword>
<comment type="similarity">
    <text evidence="2">Belongs to the TMCO1 family.</text>
</comment>
<dbReference type="AlphaFoldDB" id="B9EN36"/>
<evidence type="ECO:0000256" key="3">
    <source>
        <dbReference type="ARBA" id="ARBA00014950"/>
    </source>
</evidence>
<evidence type="ECO:0000313" key="18">
    <source>
        <dbReference type="EMBL" id="ACM08933.1"/>
    </source>
</evidence>
<dbReference type="EMBL" id="BT057061">
    <property type="protein sequence ID" value="ACM08933.1"/>
    <property type="molecule type" value="mRNA"/>
</dbReference>
<evidence type="ECO:0000256" key="1">
    <source>
        <dbReference type="ARBA" id="ARBA00004477"/>
    </source>
</evidence>
<dbReference type="GO" id="GO:0005262">
    <property type="term" value="F:calcium channel activity"/>
    <property type="evidence" value="ECO:0007669"/>
    <property type="project" value="UniProtKB-KW"/>
</dbReference>
<evidence type="ECO:0000256" key="17">
    <source>
        <dbReference type="SAM" id="Phobius"/>
    </source>
</evidence>
<name>B9EN36_SALSA</name>
<dbReference type="PANTHER" id="PTHR20917:SF0">
    <property type="entry name" value="CALCIUM LOAD-ACTIVATED CALCIUM CHANNEL"/>
    <property type="match status" value="1"/>
</dbReference>
<reference evidence="18" key="2">
    <citation type="journal article" date="2010" name="BMC Genomics">
        <title>Salmo salar and Esox lucius full-length cDNA sequences reveal changes in evolutionary pressures on a post-tetraploidization genome.</title>
        <authorList>
            <person name="Leong J.S."/>
            <person name="Jantzen S.G."/>
            <person name="von Schalburg K.R."/>
            <person name="Cooper G.A."/>
            <person name="Messmer A.M."/>
            <person name="Liao N.Y."/>
            <person name="Munro S."/>
            <person name="Moore R."/>
            <person name="Holt R.A."/>
            <person name="Jones S.J."/>
            <person name="Davidson W.S."/>
            <person name="Koop B.F."/>
        </authorList>
    </citation>
    <scope>NUCLEOTIDE SEQUENCE</scope>
    <source>
        <tissue evidence="18">Thymus</tissue>
    </source>
</reference>
<dbReference type="PANTHER" id="PTHR20917">
    <property type="entry name" value="PNAS-RELATED"/>
    <property type="match status" value="1"/>
</dbReference>
<protein>
    <recommendedName>
        <fullName evidence="3">Calcium load-activated calcium channel</fullName>
    </recommendedName>
    <alternativeName>
        <fullName evidence="16">GEL complex subunit TMCO1</fullName>
    </alternativeName>
    <alternativeName>
        <fullName evidence="15">Transmembrane and coiled-coil domain-containing protein 1</fullName>
    </alternativeName>
</protein>
<accession>B9EN36</accession>
<evidence type="ECO:0000256" key="14">
    <source>
        <dbReference type="ARBA" id="ARBA00023303"/>
    </source>
</evidence>
<evidence type="ECO:0000256" key="15">
    <source>
        <dbReference type="ARBA" id="ARBA00029813"/>
    </source>
</evidence>
<evidence type="ECO:0000256" key="8">
    <source>
        <dbReference type="ARBA" id="ARBA00022824"/>
    </source>
</evidence>
<feature type="transmembrane region" description="Helical" evidence="17">
    <location>
        <begin position="50"/>
        <end position="68"/>
    </location>
</feature>
<keyword evidence="7 17" id="KW-0812">Transmembrane</keyword>
<evidence type="ECO:0000256" key="9">
    <source>
        <dbReference type="ARBA" id="ARBA00022837"/>
    </source>
</evidence>
<keyword evidence="9" id="KW-0106">Calcium</keyword>
<organism evidence="18">
    <name type="scientific">Salmo salar</name>
    <name type="common">Atlantic salmon</name>
    <dbReference type="NCBI Taxonomy" id="8030"/>
    <lineage>
        <taxon>Eukaryota</taxon>
        <taxon>Metazoa</taxon>
        <taxon>Chordata</taxon>
        <taxon>Craniata</taxon>
        <taxon>Vertebrata</taxon>
        <taxon>Euteleostomi</taxon>
        <taxon>Actinopterygii</taxon>
        <taxon>Neopterygii</taxon>
        <taxon>Teleostei</taxon>
        <taxon>Protacanthopterygii</taxon>
        <taxon>Salmoniformes</taxon>
        <taxon>Salmonidae</taxon>
        <taxon>Salmoninae</taxon>
        <taxon>Salmo</taxon>
    </lineage>
</organism>
<evidence type="ECO:0000256" key="4">
    <source>
        <dbReference type="ARBA" id="ARBA00022448"/>
    </source>
</evidence>
<dbReference type="SMART" id="SM01415">
    <property type="entry name" value="DUF106"/>
    <property type="match status" value="1"/>
</dbReference>
<proteinExistence type="evidence at transcript level"/>
<evidence type="ECO:0000256" key="6">
    <source>
        <dbReference type="ARBA" id="ARBA00022673"/>
    </source>
</evidence>
<evidence type="ECO:0000256" key="5">
    <source>
        <dbReference type="ARBA" id="ARBA00022568"/>
    </source>
</evidence>
<reference evidence="18" key="3">
    <citation type="submission" date="2010-08" db="EMBL/GenBank/DDBJ databases">
        <authorList>
            <consortium name="cGRASP (B.F. Koop &amp; W.S. Davidson)"/>
        </authorList>
    </citation>
    <scope>NUCLEOTIDE SEQUENCE</scope>
    <source>
        <tissue evidence="18">Thymus</tissue>
    </source>
</reference>
<evidence type="ECO:0000256" key="13">
    <source>
        <dbReference type="ARBA" id="ARBA00023136"/>
    </source>
</evidence>
<dbReference type="Pfam" id="PF01956">
    <property type="entry name" value="EMC3_TMCO1"/>
    <property type="match status" value="1"/>
</dbReference>
<evidence type="ECO:0000256" key="2">
    <source>
        <dbReference type="ARBA" id="ARBA00006537"/>
    </source>
</evidence>
<keyword evidence="5" id="KW-0109">Calcium transport</keyword>
<keyword evidence="4" id="KW-0813">Transport</keyword>
<evidence type="ECO:0000256" key="11">
    <source>
        <dbReference type="ARBA" id="ARBA00023054"/>
    </source>
</evidence>
<evidence type="ECO:0000256" key="12">
    <source>
        <dbReference type="ARBA" id="ARBA00023065"/>
    </source>
</evidence>
<keyword evidence="8" id="KW-0256">Endoplasmic reticulum</keyword>
<gene>
    <name evidence="18" type="primary">TMCO1</name>
</gene>
<dbReference type="GO" id="GO:0032469">
    <property type="term" value="P:endoplasmic reticulum calcium ion homeostasis"/>
    <property type="evidence" value="ECO:0007669"/>
    <property type="project" value="InterPro"/>
</dbReference>
<keyword evidence="12" id="KW-0406">Ion transport</keyword>
<dbReference type="GO" id="GO:0005789">
    <property type="term" value="C:endoplasmic reticulum membrane"/>
    <property type="evidence" value="ECO:0007669"/>
    <property type="project" value="UniProtKB-SubCell"/>
</dbReference>
<keyword evidence="11" id="KW-0175">Coiled coil</keyword>
<dbReference type="InterPro" id="IPR002809">
    <property type="entry name" value="EMC3/TMCO1"/>
</dbReference>
<sequence>MHTEKLNDISEKLFKLKHRQSSLTLKQAKLAEQYAQSIKDVNSDLTFGKIRIMVVIGFCTTSSLGYFLRKYAGIAVAKLPFVPFSLVNGITHKSLEGTDFTDSSFLFIYIISSMVFRQNLRVFMGFNQKRVVSFIEQPY</sequence>
<dbReference type="InterPro" id="IPR008559">
    <property type="entry name" value="TMCO1"/>
</dbReference>
<evidence type="ECO:0000256" key="16">
    <source>
        <dbReference type="ARBA" id="ARBA00034904"/>
    </source>
</evidence>
<reference evidence="18" key="1">
    <citation type="submission" date="2009-01" db="EMBL/GenBank/DDBJ databases">
        <authorList>
            <consortium name="cGRASP (B.F. Koop &amp; W.S. Davidson)"/>
            <person name="Leong J."/>
            <person name="von Schalburg K."/>
            <person name="Cooper G."/>
            <person name="Moore R."/>
            <person name="Holt R."/>
            <person name="Davidson W.S."/>
            <person name="Koop B.F."/>
        </authorList>
    </citation>
    <scope>NUCLEOTIDE SEQUENCE</scope>
    <source>
        <tissue evidence="18">Thymus</tissue>
    </source>
</reference>